<dbReference type="OrthoDB" id="9983188at2"/>
<keyword evidence="2" id="KW-0472">Membrane</keyword>
<evidence type="ECO:0000256" key="1">
    <source>
        <dbReference type="SAM" id="MobiDB-lite"/>
    </source>
</evidence>
<feature type="compositionally biased region" description="Low complexity" evidence="1">
    <location>
        <begin position="303"/>
        <end position="315"/>
    </location>
</feature>
<dbReference type="AlphaFoldDB" id="A0A0L6CEM2"/>
<protein>
    <submittedName>
        <fullName evidence="3">Uncharacterized protein</fullName>
    </submittedName>
</protein>
<feature type="region of interest" description="Disordered" evidence="1">
    <location>
        <begin position="79"/>
        <end position="158"/>
    </location>
</feature>
<name>A0A0L6CEM2_9MICO</name>
<dbReference type="STRING" id="1631356.VV01_00760"/>
<keyword evidence="2" id="KW-1133">Transmembrane helix</keyword>
<proteinExistence type="predicted"/>
<dbReference type="Proteomes" id="UP000037397">
    <property type="component" value="Unassembled WGS sequence"/>
</dbReference>
<organism evidence="3 4">
    <name type="scientific">Luteipulveratus halotolerans</name>
    <dbReference type="NCBI Taxonomy" id="1631356"/>
    <lineage>
        <taxon>Bacteria</taxon>
        <taxon>Bacillati</taxon>
        <taxon>Actinomycetota</taxon>
        <taxon>Actinomycetes</taxon>
        <taxon>Micrococcales</taxon>
        <taxon>Dermacoccaceae</taxon>
        <taxon>Luteipulveratus</taxon>
    </lineage>
</organism>
<feature type="compositionally biased region" description="Polar residues" evidence="1">
    <location>
        <begin position="250"/>
        <end position="262"/>
    </location>
</feature>
<keyword evidence="4" id="KW-1185">Reference proteome</keyword>
<feature type="compositionally biased region" description="Low complexity" evidence="1">
    <location>
        <begin position="222"/>
        <end position="234"/>
    </location>
</feature>
<feature type="compositionally biased region" description="Polar residues" evidence="1">
    <location>
        <begin position="83"/>
        <end position="113"/>
    </location>
</feature>
<keyword evidence="2" id="KW-0812">Transmembrane</keyword>
<feature type="transmembrane region" description="Helical" evidence="2">
    <location>
        <begin position="52"/>
        <end position="71"/>
    </location>
</feature>
<accession>A0A0L6CEM2</accession>
<evidence type="ECO:0000313" key="4">
    <source>
        <dbReference type="Proteomes" id="UP000037397"/>
    </source>
</evidence>
<gene>
    <name evidence="3" type="ORF">VV01_00760</name>
</gene>
<evidence type="ECO:0000313" key="3">
    <source>
        <dbReference type="EMBL" id="KNX36015.1"/>
    </source>
</evidence>
<feature type="compositionally biased region" description="Low complexity" evidence="1">
    <location>
        <begin position="263"/>
        <end position="294"/>
    </location>
</feature>
<sequence length="315" mass="31882">MSNHDLERLLTEAFDAQASQVTPDQLDTEREHVVRRQLAEPVPLHRRDRRGFFIAGAGLAAAALVVGAVVVTQQPHGTAELAGQSTSASRSTDPALTASTSPLQTDVPSTAAATTVVPPPSSATADPDLPSGRSDRTTRTPSTATATSGALTSSGPLSVPATFVAEGERSSIPMPPGLTYEIVSSGPSSVQVRVSDFMQLARYLDNNSPLASWPRDGGGYHSPASSMAASIPAAEGDGSTGTFSLFADSSEPTATEQPTATDEPTGPTEPTQSPTTTSAPTTEPTGTTTSPPTSDGGGSDQTASGSADGGAPPAQ</sequence>
<evidence type="ECO:0000256" key="2">
    <source>
        <dbReference type="SAM" id="Phobius"/>
    </source>
</evidence>
<feature type="compositionally biased region" description="Low complexity" evidence="1">
    <location>
        <begin position="139"/>
        <end position="156"/>
    </location>
</feature>
<dbReference type="PATRIC" id="fig|1631356.3.peg.75"/>
<comment type="caution">
    <text evidence="3">The sequence shown here is derived from an EMBL/GenBank/DDBJ whole genome shotgun (WGS) entry which is preliminary data.</text>
</comment>
<dbReference type="EMBL" id="LAIR01000002">
    <property type="protein sequence ID" value="KNX36015.1"/>
    <property type="molecule type" value="Genomic_DNA"/>
</dbReference>
<reference evidence="4" key="1">
    <citation type="submission" date="2015-03" db="EMBL/GenBank/DDBJ databases">
        <title>Luteipulveratus halotolerans sp. nov., a novel actinobacterium (Dermacoccaceae) from Sarawak, Malaysia.</title>
        <authorList>
            <person name="Juboi H."/>
            <person name="Basik A."/>
            <person name="Shamsul S.S."/>
            <person name="Arnold P."/>
            <person name="Schmitt E.K."/>
            <person name="Sanglier J.-J."/>
            <person name="Yeo T."/>
        </authorList>
    </citation>
    <scope>NUCLEOTIDE SEQUENCE [LARGE SCALE GENOMIC DNA]</scope>
    <source>
        <strain evidence="4">C296001</strain>
    </source>
</reference>
<feature type="region of interest" description="Disordered" evidence="1">
    <location>
        <begin position="208"/>
        <end position="315"/>
    </location>
</feature>
<dbReference type="RefSeq" id="WP_050668220.1">
    <property type="nucleotide sequence ID" value="NZ_LAIR01000002.1"/>
</dbReference>